<feature type="transmembrane region" description="Helical" evidence="1">
    <location>
        <begin position="12"/>
        <end position="31"/>
    </location>
</feature>
<sequence length="52" mass="5761">MTFTSQPKSSMVQVSITLVPTMTSVALNFRITYTIKSKNSNSGIIRYSTIIC</sequence>
<accession>U9T300</accession>
<evidence type="ECO:0000313" key="2">
    <source>
        <dbReference type="EMBL" id="ESA01757.1"/>
    </source>
</evidence>
<dbReference type="HOGENOM" id="CLU_3088466_0_0_1"/>
<keyword evidence="1" id="KW-0472">Membrane</keyword>
<reference evidence="2" key="1">
    <citation type="submission" date="2013-07" db="EMBL/GenBank/DDBJ databases">
        <title>The genome of an arbuscular mycorrhizal fungus provides insights into the evolution of the oldest plant symbiosis.</title>
        <authorList>
            <consortium name="DOE Joint Genome Institute"/>
            <person name="Tisserant E."/>
            <person name="Malbreil M."/>
            <person name="Kuo A."/>
            <person name="Kohler A."/>
            <person name="Symeonidi A."/>
            <person name="Balestrini R."/>
            <person name="Charron P."/>
            <person name="Duensing N."/>
            <person name="Frei-dit-Frey N."/>
            <person name="Gianinazzi-Pearson V."/>
            <person name="Gilbert B."/>
            <person name="Handa Y."/>
            <person name="Hijri M."/>
            <person name="Kaul R."/>
            <person name="Kawaguchi M."/>
            <person name="Krajinski F."/>
            <person name="Lammers P."/>
            <person name="Lapierre D."/>
            <person name="Masclaux F.G."/>
            <person name="Murat C."/>
            <person name="Morin E."/>
            <person name="Ndikumana S."/>
            <person name="Pagni M."/>
            <person name="Petitpierre D."/>
            <person name="Requena N."/>
            <person name="Rosikiewicz P."/>
            <person name="Riley R."/>
            <person name="Saito K."/>
            <person name="San Clemente H."/>
            <person name="Shapiro H."/>
            <person name="van Tuinen D."/>
            <person name="Becard G."/>
            <person name="Bonfante P."/>
            <person name="Paszkowski U."/>
            <person name="Shachar-Hill Y."/>
            <person name="Young J.P."/>
            <person name="Sanders I.R."/>
            <person name="Henrissat B."/>
            <person name="Rensing S.A."/>
            <person name="Grigoriev I.V."/>
            <person name="Corradi N."/>
            <person name="Roux C."/>
            <person name="Martin F."/>
        </authorList>
    </citation>
    <scope>NUCLEOTIDE SEQUENCE</scope>
    <source>
        <strain evidence="2">DAOM 197198</strain>
    </source>
</reference>
<gene>
    <name evidence="2" type="ORF">GLOINDRAFT_7187</name>
</gene>
<name>U9T300_RHIID</name>
<keyword evidence="1" id="KW-0812">Transmembrane</keyword>
<keyword evidence="1" id="KW-1133">Transmembrane helix</keyword>
<protein>
    <submittedName>
        <fullName evidence="2">Uncharacterized protein</fullName>
    </submittedName>
</protein>
<organism evidence="2">
    <name type="scientific">Rhizophagus irregularis (strain DAOM 181602 / DAOM 197198 / MUCL 43194)</name>
    <name type="common">Arbuscular mycorrhizal fungus</name>
    <name type="synonym">Glomus intraradices</name>
    <dbReference type="NCBI Taxonomy" id="747089"/>
    <lineage>
        <taxon>Eukaryota</taxon>
        <taxon>Fungi</taxon>
        <taxon>Fungi incertae sedis</taxon>
        <taxon>Mucoromycota</taxon>
        <taxon>Glomeromycotina</taxon>
        <taxon>Glomeromycetes</taxon>
        <taxon>Glomerales</taxon>
        <taxon>Glomeraceae</taxon>
        <taxon>Rhizophagus</taxon>
    </lineage>
</organism>
<dbReference type="EMBL" id="KI296232">
    <property type="protein sequence ID" value="ESA01757.1"/>
    <property type="molecule type" value="Genomic_DNA"/>
</dbReference>
<proteinExistence type="predicted"/>
<dbReference type="AlphaFoldDB" id="U9T300"/>
<evidence type="ECO:0000256" key="1">
    <source>
        <dbReference type="SAM" id="Phobius"/>
    </source>
</evidence>